<proteinExistence type="predicted"/>
<keyword evidence="4" id="KW-1185">Reference proteome</keyword>
<evidence type="ECO:0000259" key="2">
    <source>
        <dbReference type="Pfam" id="PF14238"/>
    </source>
</evidence>
<protein>
    <recommendedName>
        <fullName evidence="2">DUF4340 domain-containing protein</fullName>
    </recommendedName>
</protein>
<gene>
    <name evidence="3" type="ORF">CKO42_19150</name>
</gene>
<name>A0A9X0WBQ8_9GAMM</name>
<sequence>MMLERWLTNLGLALIAAWLGVLAMQDVQQQVSSGRLTDLKPEQVQSIALQRSAGPLIRLERREHGWSMRAPIEAPADEEAVDRLLNIAHARVSRVLPADATAAGRLGLDPPRVRLTLDGLTLNLGESDPVGNRRYVMIGDLVQLIDDDQLPWLLAPPEQFLSRRLLPADFSPGLGNIDGRPLSADTLAALVNVVAERVEPIDGELGGRILVIRSADDDQPLRFLVAEGGTRWTRLDQRLSYWLAQPPLAERDEDAFGEPGQLPLPGLAADASPEDAPITSNATPVPVPDQLDIPDQQNVPNQPE</sequence>
<dbReference type="InterPro" id="IPR025641">
    <property type="entry name" value="DUF4340"/>
</dbReference>
<dbReference type="Proteomes" id="UP001138768">
    <property type="component" value="Unassembled WGS sequence"/>
</dbReference>
<evidence type="ECO:0000313" key="4">
    <source>
        <dbReference type="Proteomes" id="UP001138768"/>
    </source>
</evidence>
<dbReference type="EMBL" id="NRRY01000041">
    <property type="protein sequence ID" value="MBK1620509.1"/>
    <property type="molecule type" value="Genomic_DNA"/>
</dbReference>
<accession>A0A9X0WBQ8</accession>
<dbReference type="RefSeq" id="WP_200247537.1">
    <property type="nucleotide sequence ID" value="NZ_NRRY01000041.1"/>
</dbReference>
<feature type="compositionally biased region" description="Polar residues" evidence="1">
    <location>
        <begin position="295"/>
        <end position="304"/>
    </location>
</feature>
<dbReference type="Pfam" id="PF14238">
    <property type="entry name" value="DUF4340"/>
    <property type="match status" value="1"/>
</dbReference>
<evidence type="ECO:0000313" key="3">
    <source>
        <dbReference type="EMBL" id="MBK1620509.1"/>
    </source>
</evidence>
<evidence type="ECO:0000256" key="1">
    <source>
        <dbReference type="SAM" id="MobiDB-lite"/>
    </source>
</evidence>
<comment type="caution">
    <text evidence="3">The sequence shown here is derived from an EMBL/GenBank/DDBJ whole genome shotgun (WGS) entry which is preliminary data.</text>
</comment>
<dbReference type="AlphaFoldDB" id="A0A9X0WBQ8"/>
<feature type="region of interest" description="Disordered" evidence="1">
    <location>
        <begin position="252"/>
        <end position="304"/>
    </location>
</feature>
<reference evidence="3 4" key="1">
    <citation type="journal article" date="2020" name="Microorganisms">
        <title>Osmotic Adaptation and Compatible Solute Biosynthesis of Phototrophic Bacteria as Revealed from Genome Analyses.</title>
        <authorList>
            <person name="Imhoff J.F."/>
            <person name="Rahn T."/>
            <person name="Kunzel S."/>
            <person name="Keller A."/>
            <person name="Neulinger S.C."/>
        </authorList>
    </citation>
    <scope>NUCLEOTIDE SEQUENCE [LARGE SCALE GENOMIC DNA]</scope>
    <source>
        <strain evidence="3 4">DSM 25653</strain>
    </source>
</reference>
<feature type="domain" description="DUF4340" evidence="2">
    <location>
        <begin position="66"/>
        <end position="168"/>
    </location>
</feature>
<organism evidence="3 4">
    <name type="scientific">Lamprobacter modestohalophilus</name>
    <dbReference type="NCBI Taxonomy" id="1064514"/>
    <lineage>
        <taxon>Bacteria</taxon>
        <taxon>Pseudomonadati</taxon>
        <taxon>Pseudomonadota</taxon>
        <taxon>Gammaproteobacteria</taxon>
        <taxon>Chromatiales</taxon>
        <taxon>Chromatiaceae</taxon>
        <taxon>Lamprobacter</taxon>
    </lineage>
</organism>